<protein>
    <submittedName>
        <fullName evidence="2">Uncharacterized protein</fullName>
    </submittedName>
</protein>
<evidence type="ECO:0000313" key="3">
    <source>
        <dbReference type="Proteomes" id="UP000601361"/>
    </source>
</evidence>
<organism evidence="2 3">
    <name type="scientific">Hymenobacter glacieicola</name>
    <dbReference type="NCBI Taxonomy" id="1562124"/>
    <lineage>
        <taxon>Bacteria</taxon>
        <taxon>Pseudomonadati</taxon>
        <taxon>Bacteroidota</taxon>
        <taxon>Cytophagia</taxon>
        <taxon>Cytophagales</taxon>
        <taxon>Hymenobacteraceae</taxon>
        <taxon>Hymenobacter</taxon>
    </lineage>
</organism>
<evidence type="ECO:0000256" key="1">
    <source>
        <dbReference type="SAM" id="Phobius"/>
    </source>
</evidence>
<keyword evidence="1" id="KW-0812">Transmembrane</keyword>
<feature type="transmembrane region" description="Helical" evidence="1">
    <location>
        <begin position="56"/>
        <end position="72"/>
    </location>
</feature>
<keyword evidence="1" id="KW-0472">Membrane</keyword>
<proteinExistence type="predicted"/>
<keyword evidence="3" id="KW-1185">Reference proteome</keyword>
<dbReference type="EMBL" id="BMGS01000004">
    <property type="protein sequence ID" value="GGG43232.1"/>
    <property type="molecule type" value="Genomic_DNA"/>
</dbReference>
<feature type="transmembrane region" description="Helical" evidence="1">
    <location>
        <begin position="29"/>
        <end position="50"/>
    </location>
</feature>
<reference evidence="3" key="1">
    <citation type="journal article" date="2019" name="Int. J. Syst. Evol. Microbiol.">
        <title>The Global Catalogue of Microorganisms (GCM) 10K type strain sequencing project: providing services to taxonomists for standard genome sequencing and annotation.</title>
        <authorList>
            <consortium name="The Broad Institute Genomics Platform"/>
            <consortium name="The Broad Institute Genome Sequencing Center for Infectious Disease"/>
            <person name="Wu L."/>
            <person name="Ma J."/>
        </authorList>
    </citation>
    <scope>NUCLEOTIDE SEQUENCE [LARGE SCALE GENOMIC DNA]</scope>
    <source>
        <strain evidence="3">CGMCC 1.12990</strain>
    </source>
</reference>
<feature type="transmembrane region" description="Helical" evidence="1">
    <location>
        <begin position="117"/>
        <end position="135"/>
    </location>
</feature>
<evidence type="ECO:0000313" key="2">
    <source>
        <dbReference type="EMBL" id="GGG43232.1"/>
    </source>
</evidence>
<accession>A0ABQ1WRV6</accession>
<comment type="caution">
    <text evidence="2">The sequence shown here is derived from an EMBL/GenBank/DDBJ whole genome shotgun (WGS) entry which is preliminary data.</text>
</comment>
<name>A0ABQ1WRV6_9BACT</name>
<dbReference type="Proteomes" id="UP000601361">
    <property type="component" value="Unassembled WGS sequence"/>
</dbReference>
<keyword evidence="1" id="KW-1133">Transmembrane helix</keyword>
<sequence>MAAGSVDEPMRNYLFLRVRVLGRLLRELGWWRLLVLGALLTLAGARALVVAASSPFLAWGVPLVVAAMVLGLHRPRPDLTFLQLTAPNFRRWLATEYALLSVLPALFLLVWGRLAPAALTVVLAAAVALVPPATARASRTHQPSLFRSTAFEWVSGGRRVGLGLAWLGLLAVAATTRHTATGPALAVVGWLLLLLDIYGPAEPQTWLLPVLRTPGQWLRNRIGGGCCTSG</sequence>
<gene>
    <name evidence="2" type="ORF">GCM10011378_19540</name>
</gene>